<sequence>MKFQQISKRLSNLQAADYKITIPHFYCLAYVEHNRKMTIELDFRDPQLQFDSSMIQRWDAPHAQVALSQADKQRISQNIRHYLMSKFPDQTKSLMVSDTMTVEQARAIIKNEQLDGRGFFQNPAVLGTPSVNNAPAGYAVYTVGEQTARYYPSKSKALVDYIKRLRVHKQAEHGQIVGLNVRLIKELQYMEKALQAASYEKDAARLAQILTVLSAASASGTETISALASFISLVNVRYLGELNISDYAAPYSWTNRVAGAKHFAQELITLLAKVAEE</sequence>
<comment type="caution">
    <text evidence="1">The sequence shown here is derived from an EMBL/GenBank/DDBJ whole genome shotgun (WGS) entry which is preliminary data.</text>
</comment>
<evidence type="ECO:0000313" key="2">
    <source>
        <dbReference type="Proteomes" id="UP001625389"/>
    </source>
</evidence>
<accession>A0ABW8UAL6</accession>
<gene>
    <name evidence="1" type="ORF">ACEN34_02155</name>
</gene>
<dbReference type="RefSeq" id="WP_125550635.1">
    <property type="nucleotide sequence ID" value="NZ_JBGQPK010000004.1"/>
</dbReference>
<dbReference type="Proteomes" id="UP001625389">
    <property type="component" value="Unassembled WGS sequence"/>
</dbReference>
<reference evidence="1 2" key="1">
    <citation type="submission" date="2024-08" db="EMBL/GenBank/DDBJ databases">
        <authorList>
            <person name="Arias E."/>
        </authorList>
    </citation>
    <scope>NUCLEOTIDE SEQUENCE [LARGE SCALE GENOMIC DNA]</scope>
    <source>
        <strain evidence="1 2">FAM 25317</strain>
    </source>
</reference>
<name>A0ABW8UAL6_9LACO</name>
<keyword evidence="2" id="KW-1185">Reference proteome</keyword>
<proteinExistence type="predicted"/>
<protein>
    <submittedName>
        <fullName evidence="1">Uncharacterized protein</fullName>
    </submittedName>
</protein>
<evidence type="ECO:0000313" key="1">
    <source>
        <dbReference type="EMBL" id="MFL2028413.1"/>
    </source>
</evidence>
<dbReference type="EMBL" id="JBGQPK010000004">
    <property type="protein sequence ID" value="MFL2028413.1"/>
    <property type="molecule type" value="Genomic_DNA"/>
</dbReference>
<organism evidence="1 2">
    <name type="scientific">Loigolactobacillus zhaoyuanensis</name>
    <dbReference type="NCBI Taxonomy" id="2486017"/>
    <lineage>
        <taxon>Bacteria</taxon>
        <taxon>Bacillati</taxon>
        <taxon>Bacillota</taxon>
        <taxon>Bacilli</taxon>
        <taxon>Lactobacillales</taxon>
        <taxon>Lactobacillaceae</taxon>
        <taxon>Loigolactobacillus</taxon>
    </lineage>
</organism>